<evidence type="ECO:0000313" key="1">
    <source>
        <dbReference type="EMBL" id="MPC29147.1"/>
    </source>
</evidence>
<keyword evidence="2" id="KW-1185">Reference proteome</keyword>
<gene>
    <name evidence="1" type="ORF">E2C01_022367</name>
</gene>
<accession>A0A5B7E737</accession>
<reference evidence="1 2" key="1">
    <citation type="submission" date="2019-05" db="EMBL/GenBank/DDBJ databases">
        <title>Another draft genome of Portunus trituberculatus and its Hox gene families provides insights of decapod evolution.</title>
        <authorList>
            <person name="Jeong J.-H."/>
            <person name="Song I."/>
            <person name="Kim S."/>
            <person name="Choi T."/>
            <person name="Kim D."/>
            <person name="Ryu S."/>
            <person name="Kim W."/>
        </authorList>
    </citation>
    <scope>NUCLEOTIDE SEQUENCE [LARGE SCALE GENOMIC DNA]</scope>
    <source>
        <tissue evidence="1">Muscle</tissue>
    </source>
</reference>
<name>A0A5B7E737_PORTR</name>
<proteinExistence type="predicted"/>
<comment type="caution">
    <text evidence="1">The sequence shown here is derived from an EMBL/GenBank/DDBJ whole genome shotgun (WGS) entry which is preliminary data.</text>
</comment>
<protein>
    <submittedName>
        <fullName evidence="1">Uncharacterized protein</fullName>
    </submittedName>
</protein>
<sequence>MELDNISPHLLKGGAKQLPVPPATIFKRISPPGAKDGQVTFAPEKTQAVLIYISQDSASPDQLTILMEGRRVHLHESVSILGVDFDSGLIFTSCVRKVDMV</sequence>
<dbReference type="AlphaFoldDB" id="A0A5B7E737"/>
<organism evidence="1 2">
    <name type="scientific">Portunus trituberculatus</name>
    <name type="common">Swimming crab</name>
    <name type="synonym">Neptunus trituberculatus</name>
    <dbReference type="NCBI Taxonomy" id="210409"/>
    <lineage>
        <taxon>Eukaryota</taxon>
        <taxon>Metazoa</taxon>
        <taxon>Ecdysozoa</taxon>
        <taxon>Arthropoda</taxon>
        <taxon>Crustacea</taxon>
        <taxon>Multicrustacea</taxon>
        <taxon>Malacostraca</taxon>
        <taxon>Eumalacostraca</taxon>
        <taxon>Eucarida</taxon>
        <taxon>Decapoda</taxon>
        <taxon>Pleocyemata</taxon>
        <taxon>Brachyura</taxon>
        <taxon>Eubrachyura</taxon>
        <taxon>Portunoidea</taxon>
        <taxon>Portunidae</taxon>
        <taxon>Portuninae</taxon>
        <taxon>Portunus</taxon>
    </lineage>
</organism>
<dbReference type="EMBL" id="VSRR010002023">
    <property type="protein sequence ID" value="MPC29147.1"/>
    <property type="molecule type" value="Genomic_DNA"/>
</dbReference>
<evidence type="ECO:0000313" key="2">
    <source>
        <dbReference type="Proteomes" id="UP000324222"/>
    </source>
</evidence>
<dbReference type="Proteomes" id="UP000324222">
    <property type="component" value="Unassembled WGS sequence"/>
</dbReference>